<evidence type="ECO:0000259" key="11">
    <source>
        <dbReference type="PROSITE" id="PS50975"/>
    </source>
</evidence>
<dbReference type="STRING" id="640635.SAMN04489806_0248"/>
<dbReference type="InterPro" id="IPR050856">
    <property type="entry name" value="Biotin_carboxylase_complex"/>
</dbReference>
<name>A0A1H4IVP5_9MICO</name>
<dbReference type="GO" id="GO:0046872">
    <property type="term" value="F:metal ion binding"/>
    <property type="evidence" value="ECO:0007669"/>
    <property type="project" value="InterPro"/>
</dbReference>
<dbReference type="SUPFAM" id="SSF51230">
    <property type="entry name" value="Single hybrid motif"/>
    <property type="match status" value="1"/>
</dbReference>
<evidence type="ECO:0000256" key="9">
    <source>
        <dbReference type="SAM" id="MobiDB-lite"/>
    </source>
</evidence>
<dbReference type="InterPro" id="IPR000089">
    <property type="entry name" value="Biotin_lipoyl"/>
</dbReference>
<dbReference type="PROSITE" id="PS50975">
    <property type="entry name" value="ATP_GRASP"/>
    <property type="match status" value="1"/>
</dbReference>
<evidence type="ECO:0000313" key="14">
    <source>
        <dbReference type="Proteomes" id="UP000199183"/>
    </source>
</evidence>
<dbReference type="SMART" id="SM00878">
    <property type="entry name" value="Biotin_carb_C"/>
    <property type="match status" value="1"/>
</dbReference>
<dbReference type="SUPFAM" id="SSF52440">
    <property type="entry name" value="PreATP-grasp domain"/>
    <property type="match status" value="1"/>
</dbReference>
<dbReference type="Pfam" id="PF02785">
    <property type="entry name" value="Biotin_carb_C"/>
    <property type="match status" value="1"/>
</dbReference>
<dbReference type="InterPro" id="IPR011053">
    <property type="entry name" value="Single_hybrid_motif"/>
</dbReference>
<evidence type="ECO:0000256" key="2">
    <source>
        <dbReference type="ARBA" id="ARBA00013263"/>
    </source>
</evidence>
<dbReference type="Gene3D" id="3.30.470.20">
    <property type="entry name" value="ATP-grasp fold, B domain"/>
    <property type="match status" value="1"/>
</dbReference>
<dbReference type="InterPro" id="IPR013815">
    <property type="entry name" value="ATP_grasp_subdomain_1"/>
</dbReference>
<dbReference type="CDD" id="cd06850">
    <property type="entry name" value="biotinyl_domain"/>
    <property type="match status" value="1"/>
</dbReference>
<accession>A0A1H4IVP5</accession>
<dbReference type="PROSITE" id="PS50968">
    <property type="entry name" value="BIOTINYL_LIPOYL"/>
    <property type="match status" value="1"/>
</dbReference>
<dbReference type="InterPro" id="IPR005479">
    <property type="entry name" value="CPAse_ATP-bd"/>
</dbReference>
<evidence type="ECO:0000313" key="13">
    <source>
        <dbReference type="EMBL" id="SEB37292.1"/>
    </source>
</evidence>
<protein>
    <recommendedName>
        <fullName evidence="2">biotin carboxylase</fullName>
        <ecNumber evidence="2">6.3.4.14</ecNumber>
    </recommendedName>
</protein>
<evidence type="ECO:0000256" key="4">
    <source>
        <dbReference type="ARBA" id="ARBA00022741"/>
    </source>
</evidence>
<dbReference type="InterPro" id="IPR005482">
    <property type="entry name" value="Biotin_COase_C"/>
</dbReference>
<dbReference type="GO" id="GO:0005524">
    <property type="term" value="F:ATP binding"/>
    <property type="evidence" value="ECO:0007669"/>
    <property type="project" value="UniProtKB-UniRule"/>
</dbReference>
<gene>
    <name evidence="13" type="ORF">SAMN04489806_0248</name>
</gene>
<dbReference type="PROSITE" id="PS00188">
    <property type="entry name" value="BIOTIN"/>
    <property type="match status" value="1"/>
</dbReference>
<dbReference type="Gene3D" id="2.40.50.100">
    <property type="match status" value="1"/>
</dbReference>
<feature type="domain" description="Lipoyl-binding" evidence="10">
    <location>
        <begin position="511"/>
        <end position="588"/>
    </location>
</feature>
<dbReference type="InterPro" id="IPR011764">
    <property type="entry name" value="Biotin_carboxylation_dom"/>
</dbReference>
<dbReference type="InterPro" id="IPR011054">
    <property type="entry name" value="Rudment_hybrid_motif"/>
</dbReference>
<dbReference type="PANTHER" id="PTHR18866:SF33">
    <property type="entry name" value="METHYLCROTONOYL-COA CARBOXYLASE SUBUNIT ALPHA, MITOCHONDRIAL-RELATED"/>
    <property type="match status" value="1"/>
</dbReference>
<evidence type="ECO:0000259" key="12">
    <source>
        <dbReference type="PROSITE" id="PS50979"/>
    </source>
</evidence>
<dbReference type="Gene3D" id="3.40.50.20">
    <property type="match status" value="1"/>
</dbReference>
<dbReference type="InterPro" id="IPR016185">
    <property type="entry name" value="PreATP-grasp_dom_sf"/>
</dbReference>
<dbReference type="Gene3D" id="3.30.1490.20">
    <property type="entry name" value="ATP-grasp fold, A domain"/>
    <property type="match status" value="1"/>
</dbReference>
<evidence type="ECO:0000256" key="6">
    <source>
        <dbReference type="ARBA" id="ARBA00023267"/>
    </source>
</evidence>
<evidence type="ECO:0000256" key="7">
    <source>
        <dbReference type="ARBA" id="ARBA00048501"/>
    </source>
</evidence>
<feature type="region of interest" description="Disordered" evidence="9">
    <location>
        <begin position="492"/>
        <end position="519"/>
    </location>
</feature>
<dbReference type="InterPro" id="IPR001882">
    <property type="entry name" value="Biotin_BS"/>
</dbReference>
<dbReference type="SUPFAM" id="SSF51246">
    <property type="entry name" value="Rudiment single hybrid motif"/>
    <property type="match status" value="1"/>
</dbReference>
<dbReference type="PROSITE" id="PS50979">
    <property type="entry name" value="BC"/>
    <property type="match status" value="1"/>
</dbReference>
<dbReference type="Pfam" id="PF02786">
    <property type="entry name" value="CPSase_L_D2"/>
    <property type="match status" value="1"/>
</dbReference>
<dbReference type="InterPro" id="IPR005481">
    <property type="entry name" value="BC-like_N"/>
</dbReference>
<dbReference type="PROSITE" id="PS00867">
    <property type="entry name" value="CPSASE_2"/>
    <property type="match status" value="1"/>
</dbReference>
<feature type="domain" description="Biotin carboxylation" evidence="12">
    <location>
        <begin position="3"/>
        <end position="446"/>
    </location>
</feature>
<organism evidence="13 14">
    <name type="scientific">Paramicrobacterium humi</name>
    <dbReference type="NCBI Taxonomy" id="640635"/>
    <lineage>
        <taxon>Bacteria</taxon>
        <taxon>Bacillati</taxon>
        <taxon>Actinomycetota</taxon>
        <taxon>Actinomycetes</taxon>
        <taxon>Micrococcales</taxon>
        <taxon>Microbacteriaceae</taxon>
        <taxon>Paramicrobacterium</taxon>
    </lineage>
</organism>
<dbReference type="Pfam" id="PF00289">
    <property type="entry name" value="Biotin_carb_N"/>
    <property type="match status" value="1"/>
</dbReference>
<evidence type="ECO:0000256" key="3">
    <source>
        <dbReference type="ARBA" id="ARBA00022598"/>
    </source>
</evidence>
<dbReference type="Pfam" id="PF00364">
    <property type="entry name" value="Biotin_lipoyl"/>
    <property type="match status" value="1"/>
</dbReference>
<dbReference type="RefSeq" id="WP_091179037.1">
    <property type="nucleotide sequence ID" value="NZ_FNRY01000001.1"/>
</dbReference>
<dbReference type="InterPro" id="IPR011761">
    <property type="entry name" value="ATP-grasp"/>
</dbReference>
<keyword evidence="6" id="KW-0092">Biotin</keyword>
<dbReference type="EC" id="6.3.4.14" evidence="2"/>
<dbReference type="FunFam" id="2.40.50.100:FF:000003">
    <property type="entry name" value="Acetyl-CoA carboxylase biotin carboxyl carrier protein"/>
    <property type="match status" value="1"/>
</dbReference>
<reference evidence="13 14" key="1">
    <citation type="submission" date="2016-10" db="EMBL/GenBank/DDBJ databases">
        <authorList>
            <person name="de Groot N.N."/>
        </authorList>
    </citation>
    <scope>NUCLEOTIDE SEQUENCE [LARGE SCALE GENOMIC DNA]</scope>
    <source>
        <strain evidence="13 14">DSM 21799</strain>
    </source>
</reference>
<dbReference type="FunFam" id="3.40.50.20:FF:000010">
    <property type="entry name" value="Propionyl-CoA carboxylase subunit alpha"/>
    <property type="match status" value="1"/>
</dbReference>
<evidence type="ECO:0000256" key="5">
    <source>
        <dbReference type="ARBA" id="ARBA00022840"/>
    </source>
</evidence>
<proteinExistence type="predicted"/>
<dbReference type="OrthoDB" id="9760256at2"/>
<keyword evidence="5 8" id="KW-0067">ATP-binding</keyword>
<keyword evidence="3" id="KW-0436">Ligase</keyword>
<evidence type="ECO:0000259" key="10">
    <source>
        <dbReference type="PROSITE" id="PS50968"/>
    </source>
</evidence>
<dbReference type="AlphaFoldDB" id="A0A1H4IVP5"/>
<dbReference type="SUPFAM" id="SSF56059">
    <property type="entry name" value="Glutathione synthetase ATP-binding domain-like"/>
    <property type="match status" value="1"/>
</dbReference>
<feature type="domain" description="ATP-grasp" evidence="11">
    <location>
        <begin position="122"/>
        <end position="319"/>
    </location>
</feature>
<evidence type="ECO:0000256" key="8">
    <source>
        <dbReference type="PROSITE-ProRule" id="PRU00409"/>
    </source>
</evidence>
<dbReference type="GO" id="GO:0004075">
    <property type="term" value="F:biotin carboxylase activity"/>
    <property type="evidence" value="ECO:0007669"/>
    <property type="project" value="UniProtKB-EC"/>
</dbReference>
<dbReference type="PANTHER" id="PTHR18866">
    <property type="entry name" value="CARBOXYLASE:PYRUVATE/ACETYL-COA/PROPIONYL-COA CARBOXYLASE"/>
    <property type="match status" value="1"/>
</dbReference>
<dbReference type="EMBL" id="FNRY01000001">
    <property type="protein sequence ID" value="SEB37292.1"/>
    <property type="molecule type" value="Genomic_DNA"/>
</dbReference>
<sequence length="589" mass="63217">MPRISKVLIANRGEIAVRIIRAARDSGRGSVAVYADQDRDALHVKLADEAYALDGTTSADTYLVIDKILSVARRSGADAVHPGYGFLAENADFARAVIDAGLTWIGPSPKAIEKLGDKVSARHIAEKVGAPLAPGTLNPVSGADEVLAFVDEHGLPVAIKAAFGGGGRGLKVARTRDEVAEQFDSATREAVAAFGRGECFVEKYLDEPRHVETQCLADAGGNVVIVSTRDCSLQRRHQKLVEEAPAPFITDEQKQKLYDSSKAILKEVGYVGAGTCEFLIGKDGTVSFLEVNTRLQVEHPVSEEVTGIDLVREQFRIAEGGALDYDDPEPQGHSFEFRINGEDPGRNFLPQPGPIHEFRTFGGPGIRLDSGVTTGDVISGAFDSLLGKLIVSGKDREEALERARRALDEFEVTGMPTVLPFHRKIVRDPAFTAEDGNFGVYTRWIETEFDNDIEPWDGELSDAAPADERHNVVVEVSGKRIEVSLPSRILPTTGGTSRVAPTAPRRGGHAKAVASSSGNDINSPMQATVVKVVVETGQKVVKGDLLLVLEAMKMEQPIAAPRDGVVSEIDAPVGQTVSSGHRLLSLVEA</sequence>
<dbReference type="Proteomes" id="UP000199183">
    <property type="component" value="Unassembled WGS sequence"/>
</dbReference>
<comment type="cofactor">
    <cofactor evidence="1">
        <name>biotin</name>
        <dbReference type="ChEBI" id="CHEBI:57586"/>
    </cofactor>
</comment>
<keyword evidence="14" id="KW-1185">Reference proteome</keyword>
<keyword evidence="4 8" id="KW-0547">Nucleotide-binding</keyword>
<evidence type="ECO:0000256" key="1">
    <source>
        <dbReference type="ARBA" id="ARBA00001953"/>
    </source>
</evidence>
<comment type="catalytic activity">
    <reaction evidence="7">
        <text>N(6)-biotinyl-L-lysyl-[protein] + hydrogencarbonate + ATP = N(6)-carboxybiotinyl-L-lysyl-[protein] + ADP + phosphate + H(+)</text>
        <dbReference type="Rhea" id="RHEA:13501"/>
        <dbReference type="Rhea" id="RHEA-COMP:10505"/>
        <dbReference type="Rhea" id="RHEA-COMP:10506"/>
        <dbReference type="ChEBI" id="CHEBI:15378"/>
        <dbReference type="ChEBI" id="CHEBI:17544"/>
        <dbReference type="ChEBI" id="CHEBI:30616"/>
        <dbReference type="ChEBI" id="CHEBI:43474"/>
        <dbReference type="ChEBI" id="CHEBI:83144"/>
        <dbReference type="ChEBI" id="CHEBI:83145"/>
        <dbReference type="ChEBI" id="CHEBI:456216"/>
        <dbReference type="EC" id="6.3.4.14"/>
    </reaction>
    <physiologicalReaction direction="left-to-right" evidence="7">
        <dbReference type="Rhea" id="RHEA:13502"/>
    </physiologicalReaction>
</comment>